<dbReference type="SUPFAM" id="SSF51126">
    <property type="entry name" value="Pectin lyase-like"/>
    <property type="match status" value="1"/>
</dbReference>
<name>A0A517VS44_9PLAN</name>
<organism evidence="2 3">
    <name type="scientific">Gimesia aquarii</name>
    <dbReference type="NCBI Taxonomy" id="2527964"/>
    <lineage>
        <taxon>Bacteria</taxon>
        <taxon>Pseudomonadati</taxon>
        <taxon>Planctomycetota</taxon>
        <taxon>Planctomycetia</taxon>
        <taxon>Planctomycetales</taxon>
        <taxon>Planctomycetaceae</taxon>
        <taxon>Gimesia</taxon>
    </lineage>
</organism>
<accession>A0A517VS44</accession>
<dbReference type="Proteomes" id="UP000318704">
    <property type="component" value="Chromosome"/>
</dbReference>
<sequence precursor="true">MIKLPVSLACFFLATQCLLASAYADPKQTEDSQSEGRATVGEQEGSAIVGNVSSGAFRHDFIPQNNVQPNHVPGFTTMKDASYKDTPQGYMPYKYPDPQTMVVDEYIDSGMGYQPLRDAPFQPLFRLDKGIGGGIGYDDGYSNLGILLPFTINPDQSMLFLDVRALVTDGGRGGVNLGAGWRGYDETVDKIFTLAGWYDYDDGHVQDYHQIGLSGEIIGQYLTTRINGYFPINNGQVIVSNNLTGGAFFKSNRIMLDRDLRTESSYGGVDAEIGGPLPVLGKFGIDAFVGGYYYDSDHDKSAAGAKFRAEANINDWWQMSVSYAKDSVFGSNAWMNVILTMPDGRSNKWMRPKTRRQRMYQPMNRNYRVVANVKSTITNELAINPDDGMPYTVAHIDPDFGAAGNGTFETPFGSVAAYNASPPTAVTDIIFVQDGTATNLDGAITLLDNGGGIGGRLGQRLLSEAVTHTFNTLQPGGGIVNMTLPGFNSAASRPTLSNTTGGEGAVVIGNGGAWEVSGFNISGERAAGTPHNDGIISAGTRGFNINRNSFVLYNRGIDVTNTANGIGIVSENTFSGDAANSLHGARITQNVGTLELAFQNNTATNNLGVVPPGTGTGFEIIANGGSTIDGVGTAADGVTTLGITGNTANANGTGMIITANGGSTIDTDFSNNTFNNNINPNTGLHVNSNASTVTFRTFDSITATGNTGIGIAFDTTGGGTLTALSEDTNGNGTLDPGEDNNGNGVLDLGITNINASSNTTDGFVATSDGAGSRIDLNIGNVNSVANVFSNNGQNGISLNTLNTGTIRANIANNSAIGNTQDGLAITLTTGTIDLTTFGSPSITANTFTGNTRHGMSIVNNTGGVFTTALISENDFSNNTQAGMFIGGAALGGTDTAVNTLGSIDSNNFNRDTSGTEGILFGSSDVRTTASITRNTFVGRAPNLPGDDGAGRGIGGTVTGTTTVGGNGGVTLAIGSLAAIDNSLMNTFSNNGDAHIGLELQGNTTNQVDIDQQLFDTTFNTTLSTDFNGEGVGFLLSDTATFTGTIQRNVFQNNVASGLRLDTTGNNLGDFATINGVTIGGTTATFGNLFQNNGGNGIQMARTSDGVLTNTTIRFNTLTGNTLDGIDLTATGANKVDTYTINDNIITNNVQNGVDLRVETDAGLSANMTRNTITGNTLDGISTTELQNSFADRRHITGTWTVNNISNNGANGIDLGAASDNLVIGDAADSSLGNLIQNNTEDGVNVTGAGSITIARNMIAENTVHGVDLDLEDDSEIYANVITISNNDITMNQGDGIEYMNVSSSFNPTDVFTLSITGNVIDFNNGRGFDVLARPGFGNSYSETDITFNNNIVNANQLEGIYVVYTASNTQTQTGPSTDPLNADGSPFQDVYLRFNMDGNQIIDNGVSSGFGTTGLVVRVGTTRAFNNTTATGGFASDGAGNFDISGVIMNVTNNTLTGNLGDDVYFESFTSTVDPVDTAGTWGNTIDPTAITAFASDPLARLDLDWDNNTILSADTTNIGAFYNNADTFKSRLNNVASPGPFTSTSRRRNAQRLAARIPNLNAPGAGTFLYSGTGASTFRVDSTGDLGIFILDTNPFLVTPNDANGVLLPGNIVGELPFGWGQF</sequence>
<gene>
    <name evidence="2" type="ORF">V144x_12800</name>
</gene>
<evidence type="ECO:0000313" key="3">
    <source>
        <dbReference type="Proteomes" id="UP000318704"/>
    </source>
</evidence>
<dbReference type="Gene3D" id="2.160.20.10">
    <property type="entry name" value="Single-stranded right-handed beta-helix, Pectin lyase-like"/>
    <property type="match status" value="2"/>
</dbReference>
<evidence type="ECO:0000313" key="2">
    <source>
        <dbReference type="EMBL" id="QDT95832.1"/>
    </source>
</evidence>
<dbReference type="Gene3D" id="2.40.160.160">
    <property type="entry name" value="Inverse autotransporter, beta-domain"/>
    <property type="match status" value="1"/>
</dbReference>
<feature type="signal peptide" evidence="1">
    <location>
        <begin position="1"/>
        <end position="22"/>
    </location>
</feature>
<dbReference type="InterPro" id="IPR011050">
    <property type="entry name" value="Pectin_lyase_fold/virulence"/>
</dbReference>
<protein>
    <submittedName>
        <fullName evidence="2">Uncharacterized protein</fullName>
    </submittedName>
</protein>
<evidence type="ECO:0000256" key="1">
    <source>
        <dbReference type="SAM" id="SignalP"/>
    </source>
</evidence>
<dbReference type="KEGG" id="gaw:V144x_12800"/>
<dbReference type="RefSeq" id="WP_144982944.1">
    <property type="nucleotide sequence ID" value="NZ_CP037920.1"/>
</dbReference>
<dbReference type="InterPro" id="IPR038177">
    <property type="entry name" value="IAT_beta_sf"/>
</dbReference>
<dbReference type="InterPro" id="IPR006626">
    <property type="entry name" value="PbH1"/>
</dbReference>
<reference evidence="2 3" key="1">
    <citation type="submission" date="2019-03" db="EMBL/GenBank/DDBJ databases">
        <title>Deep-cultivation of Planctomycetes and their phenomic and genomic characterization uncovers novel biology.</title>
        <authorList>
            <person name="Wiegand S."/>
            <person name="Jogler M."/>
            <person name="Boedeker C."/>
            <person name="Pinto D."/>
            <person name="Vollmers J."/>
            <person name="Rivas-Marin E."/>
            <person name="Kohn T."/>
            <person name="Peeters S.H."/>
            <person name="Heuer A."/>
            <person name="Rast P."/>
            <person name="Oberbeckmann S."/>
            <person name="Bunk B."/>
            <person name="Jeske O."/>
            <person name="Meyerdierks A."/>
            <person name="Storesund J.E."/>
            <person name="Kallscheuer N."/>
            <person name="Luecker S."/>
            <person name="Lage O.M."/>
            <person name="Pohl T."/>
            <person name="Merkel B.J."/>
            <person name="Hornburger P."/>
            <person name="Mueller R.-W."/>
            <person name="Bruemmer F."/>
            <person name="Labrenz M."/>
            <person name="Spormann A.M."/>
            <person name="Op den Camp H."/>
            <person name="Overmann J."/>
            <person name="Amann R."/>
            <person name="Jetten M.S.M."/>
            <person name="Mascher T."/>
            <person name="Medema M.H."/>
            <person name="Devos D.P."/>
            <person name="Kaster A.-K."/>
            <person name="Ovreas L."/>
            <person name="Rohde M."/>
            <person name="Galperin M.Y."/>
            <person name="Jogler C."/>
        </authorList>
    </citation>
    <scope>NUCLEOTIDE SEQUENCE [LARGE SCALE GENOMIC DNA]</scope>
    <source>
        <strain evidence="2 3">V144</strain>
    </source>
</reference>
<dbReference type="EMBL" id="CP037920">
    <property type="protein sequence ID" value="QDT95832.1"/>
    <property type="molecule type" value="Genomic_DNA"/>
</dbReference>
<keyword evidence="1" id="KW-0732">Signal</keyword>
<feature type="chain" id="PRO_5022057488" evidence="1">
    <location>
        <begin position="23"/>
        <end position="1624"/>
    </location>
</feature>
<dbReference type="InterPro" id="IPR012334">
    <property type="entry name" value="Pectin_lyas_fold"/>
</dbReference>
<proteinExistence type="predicted"/>
<dbReference type="SMART" id="SM00710">
    <property type="entry name" value="PbH1"/>
    <property type="match status" value="18"/>
</dbReference>